<dbReference type="PANTHER" id="PTHR24171:SF8">
    <property type="entry name" value="BRCA1-ASSOCIATED RING DOMAIN PROTEIN 1"/>
    <property type="match status" value="1"/>
</dbReference>
<dbReference type="STRING" id="282301.A0A267DI85"/>
<sequence>MTECHQPEAKTDYANGCLLELDELRELVSQCARNNSVDDLQQLLSLNRAMPGFSLNLPSYSKSFFGWTPLHLAAFFGHSEACRFLLEHGADVDAPADNGDTPLHKASYTGRSSVVRILLDAGCDVRLTNYANQTPSDLAKTPEVADMIAAAEIHAGKQLEQRLLAAAQAGDCGTADQLLGLTCPPDLHCTDRYGNTPLHLAARSNRSQLAVQLLERGADPSKRNLAGCCPADLAVSSAMRQLLASVPSLPSLLHRDPPAPRSGLMQKKAAFLLLGWRTIHVELDNAELRYYRASKSGGQYRATQSLAFQRALNGSVVTSTDVQADCLVVCFSNGARHTLRCMPEDDSPVARQLWLTAIRRHIEFGDRRLATDIEAAGSASDSSGVGGGLENGGGGGFVPIRSMAESVRAAEAHQQILVDQVAAVESLLRLIEQPQSPSDASRCLSAVQPKLRALSKSSAEVAGALSSCLAQITQQEELRRSRLHQLTVKCRFLEDSLSALAERGDHSVEESVLRTFTQSERILPGAASASEHYEDETFADCLSSNDGDCASARAASAAASSVDFYSPSPSPPASPPAS</sequence>
<dbReference type="SUPFAM" id="SSF48403">
    <property type="entry name" value="Ankyrin repeat"/>
    <property type="match status" value="1"/>
</dbReference>
<dbReference type="GO" id="GO:0031436">
    <property type="term" value="C:BRCA1-BARD1 complex"/>
    <property type="evidence" value="ECO:0007669"/>
    <property type="project" value="TreeGrafter"/>
</dbReference>
<dbReference type="PRINTS" id="PR01415">
    <property type="entry name" value="ANKYRIN"/>
</dbReference>
<dbReference type="PROSITE" id="PS50088">
    <property type="entry name" value="ANK_REPEAT"/>
    <property type="match status" value="3"/>
</dbReference>
<keyword evidence="6" id="KW-1185">Reference proteome</keyword>
<evidence type="ECO:0000256" key="3">
    <source>
        <dbReference type="PROSITE-ProRule" id="PRU00023"/>
    </source>
</evidence>
<name>A0A267DI85_9PLAT</name>
<evidence type="ECO:0000313" key="5">
    <source>
        <dbReference type="EMBL" id="PAA48993.1"/>
    </source>
</evidence>
<protein>
    <recommendedName>
        <fullName evidence="4">PH domain-containing protein</fullName>
    </recommendedName>
</protein>
<dbReference type="OrthoDB" id="416222at2759"/>
<dbReference type="Gene3D" id="1.25.40.20">
    <property type="entry name" value="Ankyrin repeat-containing domain"/>
    <property type="match status" value="2"/>
</dbReference>
<evidence type="ECO:0000256" key="2">
    <source>
        <dbReference type="ARBA" id="ARBA00023043"/>
    </source>
</evidence>
<dbReference type="SUPFAM" id="SSF50729">
    <property type="entry name" value="PH domain-like"/>
    <property type="match status" value="1"/>
</dbReference>
<feature type="repeat" description="ANK" evidence="3">
    <location>
        <begin position="65"/>
        <end position="97"/>
    </location>
</feature>
<dbReference type="PANTHER" id="PTHR24171">
    <property type="entry name" value="ANKYRIN REPEAT DOMAIN-CONTAINING PROTEIN 39-RELATED"/>
    <property type="match status" value="1"/>
</dbReference>
<feature type="repeat" description="ANK" evidence="3">
    <location>
        <begin position="98"/>
        <end position="130"/>
    </location>
</feature>
<dbReference type="Proteomes" id="UP000215902">
    <property type="component" value="Unassembled WGS sequence"/>
</dbReference>
<feature type="repeat" description="ANK" evidence="3">
    <location>
        <begin position="193"/>
        <end position="225"/>
    </location>
</feature>
<organism evidence="5 6">
    <name type="scientific">Macrostomum lignano</name>
    <dbReference type="NCBI Taxonomy" id="282301"/>
    <lineage>
        <taxon>Eukaryota</taxon>
        <taxon>Metazoa</taxon>
        <taxon>Spiralia</taxon>
        <taxon>Lophotrochozoa</taxon>
        <taxon>Platyhelminthes</taxon>
        <taxon>Rhabditophora</taxon>
        <taxon>Macrostomorpha</taxon>
        <taxon>Macrostomida</taxon>
        <taxon>Macrostomidae</taxon>
        <taxon>Macrostomum</taxon>
    </lineage>
</organism>
<dbReference type="PROSITE" id="PS50297">
    <property type="entry name" value="ANK_REP_REGION"/>
    <property type="match status" value="3"/>
</dbReference>
<dbReference type="InterPro" id="IPR002110">
    <property type="entry name" value="Ankyrin_rpt"/>
</dbReference>
<dbReference type="GO" id="GO:0085020">
    <property type="term" value="P:protein K6-linked ubiquitination"/>
    <property type="evidence" value="ECO:0007669"/>
    <property type="project" value="TreeGrafter"/>
</dbReference>
<dbReference type="GO" id="GO:0070531">
    <property type="term" value="C:BRCA1-A complex"/>
    <property type="evidence" value="ECO:0007669"/>
    <property type="project" value="TreeGrafter"/>
</dbReference>
<dbReference type="Pfam" id="PF12796">
    <property type="entry name" value="Ank_2"/>
    <property type="match status" value="2"/>
</dbReference>
<proteinExistence type="predicted"/>
<dbReference type="InterPro" id="IPR036770">
    <property type="entry name" value="Ankyrin_rpt-contain_sf"/>
</dbReference>
<feature type="domain" description="PH" evidence="4">
    <location>
        <begin position="259"/>
        <end position="365"/>
    </location>
</feature>
<evidence type="ECO:0000256" key="1">
    <source>
        <dbReference type="ARBA" id="ARBA00022737"/>
    </source>
</evidence>
<dbReference type="EMBL" id="NIVC01004000">
    <property type="protein sequence ID" value="PAA48993.1"/>
    <property type="molecule type" value="Genomic_DNA"/>
</dbReference>
<keyword evidence="2 3" id="KW-0040">ANK repeat</keyword>
<dbReference type="SMART" id="SM00248">
    <property type="entry name" value="ANK"/>
    <property type="match status" value="3"/>
</dbReference>
<keyword evidence="1" id="KW-0677">Repeat</keyword>
<evidence type="ECO:0000259" key="4">
    <source>
        <dbReference type="SMART" id="SM00233"/>
    </source>
</evidence>
<gene>
    <name evidence="5" type="ORF">BOX15_Mlig010758g1</name>
</gene>
<comment type="caution">
    <text evidence="5">The sequence shown here is derived from an EMBL/GenBank/DDBJ whole genome shotgun (WGS) entry which is preliminary data.</text>
</comment>
<dbReference type="AlphaFoldDB" id="A0A267DI85"/>
<dbReference type="GO" id="GO:0004842">
    <property type="term" value="F:ubiquitin-protein transferase activity"/>
    <property type="evidence" value="ECO:0007669"/>
    <property type="project" value="TreeGrafter"/>
</dbReference>
<accession>A0A267DI85</accession>
<dbReference type="SMART" id="SM00233">
    <property type="entry name" value="PH"/>
    <property type="match status" value="1"/>
</dbReference>
<evidence type="ECO:0000313" key="6">
    <source>
        <dbReference type="Proteomes" id="UP000215902"/>
    </source>
</evidence>
<reference evidence="5 6" key="1">
    <citation type="submission" date="2017-06" db="EMBL/GenBank/DDBJ databases">
        <title>A platform for efficient transgenesis in Macrostomum lignano, a flatworm model organism for stem cell research.</title>
        <authorList>
            <person name="Berezikov E."/>
        </authorList>
    </citation>
    <scope>NUCLEOTIDE SEQUENCE [LARGE SCALE GENOMIC DNA]</scope>
    <source>
        <strain evidence="5">DV1</strain>
        <tissue evidence="5">Whole organism</tissue>
    </source>
</reference>
<dbReference type="InterPro" id="IPR001849">
    <property type="entry name" value="PH_domain"/>
</dbReference>